<evidence type="ECO:0000259" key="3">
    <source>
        <dbReference type="PROSITE" id="PS50158"/>
    </source>
</evidence>
<keyword evidence="1" id="KW-0863">Zinc-finger</keyword>
<dbReference type="InterPro" id="IPR001878">
    <property type="entry name" value="Znf_CCHC"/>
</dbReference>
<comment type="caution">
    <text evidence="4">The sequence shown here is derived from an EMBL/GenBank/DDBJ whole genome shotgun (WGS) entry which is preliminary data.</text>
</comment>
<dbReference type="EMBL" id="LXQA010289444">
    <property type="protein sequence ID" value="MCI41219.1"/>
    <property type="molecule type" value="Genomic_DNA"/>
</dbReference>
<feature type="domain" description="CCHC-type" evidence="3">
    <location>
        <begin position="30"/>
        <end position="45"/>
    </location>
</feature>
<organism evidence="4 5">
    <name type="scientific">Trifolium medium</name>
    <dbReference type="NCBI Taxonomy" id="97028"/>
    <lineage>
        <taxon>Eukaryota</taxon>
        <taxon>Viridiplantae</taxon>
        <taxon>Streptophyta</taxon>
        <taxon>Embryophyta</taxon>
        <taxon>Tracheophyta</taxon>
        <taxon>Spermatophyta</taxon>
        <taxon>Magnoliopsida</taxon>
        <taxon>eudicotyledons</taxon>
        <taxon>Gunneridae</taxon>
        <taxon>Pentapetalae</taxon>
        <taxon>rosids</taxon>
        <taxon>fabids</taxon>
        <taxon>Fabales</taxon>
        <taxon>Fabaceae</taxon>
        <taxon>Papilionoideae</taxon>
        <taxon>50 kb inversion clade</taxon>
        <taxon>NPAAA clade</taxon>
        <taxon>Hologalegina</taxon>
        <taxon>IRL clade</taxon>
        <taxon>Trifolieae</taxon>
        <taxon>Trifolium</taxon>
    </lineage>
</organism>
<dbReference type="SUPFAM" id="SSF57756">
    <property type="entry name" value="Retrovirus zinc finger-like domains"/>
    <property type="match status" value="1"/>
</dbReference>
<evidence type="ECO:0000313" key="4">
    <source>
        <dbReference type="EMBL" id="MCI41219.1"/>
    </source>
</evidence>
<dbReference type="Proteomes" id="UP000265520">
    <property type="component" value="Unassembled WGS sequence"/>
</dbReference>
<dbReference type="Pfam" id="PF00098">
    <property type="entry name" value="zf-CCHC"/>
    <property type="match status" value="1"/>
</dbReference>
<sequence>KFQQWAKMNINNFKGNGSRSSGKKEEQKNCSHCKKPGHFIVDCPKMSSKDKNKRNNSKKESYKNKIKKNLMATWEDIDKLSDDDVEEE</sequence>
<feature type="compositionally biased region" description="Polar residues" evidence="2">
    <location>
        <begin position="9"/>
        <end position="20"/>
    </location>
</feature>
<dbReference type="SMART" id="SM00343">
    <property type="entry name" value="ZnF_C2HC"/>
    <property type="match status" value="1"/>
</dbReference>
<feature type="region of interest" description="Disordered" evidence="2">
    <location>
        <begin position="1"/>
        <end position="64"/>
    </location>
</feature>
<accession>A0A392RXU2</accession>
<dbReference type="GO" id="GO:0008270">
    <property type="term" value="F:zinc ion binding"/>
    <property type="evidence" value="ECO:0007669"/>
    <property type="project" value="UniProtKB-KW"/>
</dbReference>
<feature type="non-terminal residue" evidence="4">
    <location>
        <position position="1"/>
    </location>
</feature>
<protein>
    <recommendedName>
        <fullName evidence="3">CCHC-type domain-containing protein</fullName>
    </recommendedName>
</protein>
<dbReference type="GO" id="GO:0003676">
    <property type="term" value="F:nucleic acid binding"/>
    <property type="evidence" value="ECO:0007669"/>
    <property type="project" value="InterPro"/>
</dbReference>
<evidence type="ECO:0000256" key="2">
    <source>
        <dbReference type="SAM" id="MobiDB-lite"/>
    </source>
</evidence>
<dbReference type="AlphaFoldDB" id="A0A392RXU2"/>
<name>A0A392RXU2_9FABA</name>
<reference evidence="4 5" key="1">
    <citation type="journal article" date="2018" name="Front. Plant Sci.">
        <title>Red Clover (Trifolium pratense) and Zigzag Clover (T. medium) - A Picture of Genomic Similarities and Differences.</title>
        <authorList>
            <person name="Dluhosova J."/>
            <person name="Istvanek J."/>
            <person name="Nedelnik J."/>
            <person name="Repkova J."/>
        </authorList>
    </citation>
    <scope>NUCLEOTIDE SEQUENCE [LARGE SCALE GENOMIC DNA]</scope>
    <source>
        <strain evidence="5">cv. 10/8</strain>
        <tissue evidence="4">Leaf</tissue>
    </source>
</reference>
<dbReference type="Gene3D" id="4.10.60.10">
    <property type="entry name" value="Zinc finger, CCHC-type"/>
    <property type="match status" value="1"/>
</dbReference>
<evidence type="ECO:0000313" key="5">
    <source>
        <dbReference type="Proteomes" id="UP000265520"/>
    </source>
</evidence>
<proteinExistence type="predicted"/>
<keyword evidence="1" id="KW-0862">Zinc</keyword>
<evidence type="ECO:0000256" key="1">
    <source>
        <dbReference type="PROSITE-ProRule" id="PRU00047"/>
    </source>
</evidence>
<dbReference type="InterPro" id="IPR036875">
    <property type="entry name" value="Znf_CCHC_sf"/>
</dbReference>
<keyword evidence="5" id="KW-1185">Reference proteome</keyword>
<dbReference type="PROSITE" id="PS50158">
    <property type="entry name" value="ZF_CCHC"/>
    <property type="match status" value="1"/>
</dbReference>
<keyword evidence="1" id="KW-0479">Metal-binding</keyword>